<feature type="transmembrane region" description="Helical" evidence="1">
    <location>
        <begin position="154"/>
        <end position="179"/>
    </location>
</feature>
<feature type="transmembrane region" description="Helical" evidence="1">
    <location>
        <begin position="118"/>
        <end position="139"/>
    </location>
</feature>
<comment type="caution">
    <text evidence="3">The sequence shown here is derived from an EMBL/GenBank/DDBJ whole genome shotgun (WGS) entry which is preliminary data.</text>
</comment>
<keyword evidence="1" id="KW-0472">Membrane</keyword>
<evidence type="ECO:0000313" key="3">
    <source>
        <dbReference type="EMBL" id="OGD67227.1"/>
    </source>
</evidence>
<dbReference type="InterPro" id="IPR037522">
    <property type="entry name" value="HD_GYP_dom"/>
</dbReference>
<evidence type="ECO:0000313" key="4">
    <source>
        <dbReference type="Proteomes" id="UP000176451"/>
    </source>
</evidence>
<dbReference type="PANTHER" id="PTHR45228">
    <property type="entry name" value="CYCLIC DI-GMP PHOSPHODIESTERASE TM_0186-RELATED"/>
    <property type="match status" value="1"/>
</dbReference>
<dbReference type="InterPro" id="IPR052020">
    <property type="entry name" value="Cyclic_di-GMP/3'3'-cGAMP_PDE"/>
</dbReference>
<feature type="transmembrane region" description="Helical" evidence="1">
    <location>
        <begin position="70"/>
        <end position="97"/>
    </location>
</feature>
<dbReference type="Pfam" id="PF13487">
    <property type="entry name" value="HD_5"/>
    <property type="match status" value="1"/>
</dbReference>
<evidence type="ECO:0000259" key="2">
    <source>
        <dbReference type="PROSITE" id="PS51832"/>
    </source>
</evidence>
<feature type="transmembrane region" description="Helical" evidence="1">
    <location>
        <begin position="227"/>
        <end position="244"/>
    </location>
</feature>
<keyword evidence="1" id="KW-0812">Transmembrane</keyword>
<gene>
    <name evidence="3" type="ORF">A3F08_00695</name>
</gene>
<keyword evidence="1" id="KW-1133">Transmembrane helix</keyword>
<dbReference type="AlphaFoldDB" id="A0A1F5EII1"/>
<feature type="domain" description="HD-GYP" evidence="2">
    <location>
        <begin position="250"/>
        <end position="448"/>
    </location>
</feature>
<dbReference type="Proteomes" id="UP000176451">
    <property type="component" value="Unassembled WGS sequence"/>
</dbReference>
<reference evidence="3 4" key="1">
    <citation type="journal article" date="2016" name="Nat. Commun.">
        <title>Thousands of microbial genomes shed light on interconnected biogeochemical processes in an aquifer system.</title>
        <authorList>
            <person name="Anantharaman K."/>
            <person name="Brown C.T."/>
            <person name="Hug L.A."/>
            <person name="Sharon I."/>
            <person name="Castelle C.J."/>
            <person name="Probst A.J."/>
            <person name="Thomas B.C."/>
            <person name="Singh A."/>
            <person name="Wilkins M.J."/>
            <person name="Karaoz U."/>
            <person name="Brodie E.L."/>
            <person name="Williams K.H."/>
            <person name="Hubbard S.S."/>
            <person name="Banfield J.F."/>
        </authorList>
    </citation>
    <scope>NUCLEOTIDE SEQUENCE [LARGE SCALE GENOMIC DNA]</scope>
</reference>
<name>A0A1F5EII1_9BACT</name>
<sequence>MQRQRQTILYLSIINILCGFILFSNVTKIITENPQNLLMYLLIIMINLFALIKYVDLPGEGLRISVSFEIIYAALIIFGTPAAVLMNFFSLLIFDLCDILKIFFSTDKNKIEKTKERLWGIFVNPAKGAISLFLCGYVYDAISHRSKLFTTPESFLAVILSIGVFAIFDPLLVFEYTALRTVRPKGREKNYTVIDVIQSANYRPLVFEYLISAFFALNAAVLYYINPFYTLLVIPQVVLTYLALKHYRMIYDIVVSMIDLLVQSTESYDYITGIHVAGVSELSKKMAQRLNIPYILARKIFRAAVVHDIGKIGIPDSILCKDGKLTDEEFQKMQSHTTHPIIKALAKLKFFEGIEAIVRGHHEKWNGKGYPDHLQGESIPLGARVVAIADVWHALVSKRQYKKPKTFALALEIMLEELRDKKSFDPKIFVIFLEVLSDTVDEIKSHCGLPIEAQTVENYKKILSDEIEELITDAKQYPEFNLAAVERLRELLKEAIEKAKQYNEEA</sequence>
<dbReference type="SUPFAM" id="SSF109604">
    <property type="entry name" value="HD-domain/PDEase-like"/>
    <property type="match status" value="1"/>
</dbReference>
<dbReference type="PROSITE" id="PS51832">
    <property type="entry name" value="HD_GYP"/>
    <property type="match status" value="1"/>
</dbReference>
<feature type="transmembrane region" description="Helical" evidence="1">
    <location>
        <begin position="6"/>
        <end position="25"/>
    </location>
</feature>
<evidence type="ECO:0000256" key="1">
    <source>
        <dbReference type="SAM" id="Phobius"/>
    </source>
</evidence>
<dbReference type="EMBL" id="MEZV01000017">
    <property type="protein sequence ID" value="OGD67227.1"/>
    <property type="molecule type" value="Genomic_DNA"/>
</dbReference>
<dbReference type="CDD" id="cd00077">
    <property type="entry name" value="HDc"/>
    <property type="match status" value="1"/>
</dbReference>
<dbReference type="SMART" id="SM00471">
    <property type="entry name" value="HDc"/>
    <property type="match status" value="1"/>
</dbReference>
<protein>
    <recommendedName>
        <fullName evidence="2">HD-GYP domain-containing protein</fullName>
    </recommendedName>
</protein>
<proteinExistence type="predicted"/>
<accession>A0A1F5EII1</accession>
<dbReference type="STRING" id="1797469.A3F08_00695"/>
<dbReference type="InterPro" id="IPR003607">
    <property type="entry name" value="HD/PDEase_dom"/>
</dbReference>
<dbReference type="Gene3D" id="1.10.3210.10">
    <property type="entry name" value="Hypothetical protein af1432"/>
    <property type="match status" value="1"/>
</dbReference>
<organism evidence="3 4">
    <name type="scientific">Candidatus Berkelbacteria bacterium RIFCSPHIGHO2_12_FULL_36_9</name>
    <dbReference type="NCBI Taxonomy" id="1797469"/>
    <lineage>
        <taxon>Bacteria</taxon>
        <taxon>Candidatus Berkelbacteria</taxon>
    </lineage>
</organism>
<feature type="transmembrane region" description="Helical" evidence="1">
    <location>
        <begin position="37"/>
        <end position="55"/>
    </location>
</feature>